<name>A0ABW0BN92_9ACTN</name>
<feature type="region of interest" description="Disordered" evidence="1">
    <location>
        <begin position="24"/>
        <end position="51"/>
    </location>
</feature>
<accession>A0ABW0BN92</accession>
<comment type="caution">
    <text evidence="2">The sequence shown here is derived from an EMBL/GenBank/DDBJ whole genome shotgun (WGS) entry which is preliminary data.</text>
</comment>
<gene>
    <name evidence="2" type="ORF">ACFPGP_19385</name>
</gene>
<dbReference type="EMBL" id="JBHSKD010000027">
    <property type="protein sequence ID" value="MFC5178854.1"/>
    <property type="molecule type" value="Genomic_DNA"/>
</dbReference>
<keyword evidence="3" id="KW-1185">Reference proteome</keyword>
<dbReference type="Proteomes" id="UP001596087">
    <property type="component" value="Unassembled WGS sequence"/>
</dbReference>
<reference evidence="3" key="1">
    <citation type="journal article" date="2019" name="Int. J. Syst. Evol. Microbiol.">
        <title>The Global Catalogue of Microorganisms (GCM) 10K type strain sequencing project: providing services to taxonomists for standard genome sequencing and annotation.</title>
        <authorList>
            <consortium name="The Broad Institute Genomics Platform"/>
            <consortium name="The Broad Institute Genome Sequencing Center for Infectious Disease"/>
            <person name="Wu L."/>
            <person name="Ma J."/>
        </authorList>
    </citation>
    <scope>NUCLEOTIDE SEQUENCE [LARGE SCALE GENOMIC DNA]</scope>
    <source>
        <strain evidence="3">DFY41</strain>
    </source>
</reference>
<evidence type="ECO:0000313" key="3">
    <source>
        <dbReference type="Proteomes" id="UP001596087"/>
    </source>
</evidence>
<evidence type="ECO:0000313" key="2">
    <source>
        <dbReference type="EMBL" id="MFC5178854.1"/>
    </source>
</evidence>
<sequence>MTFLMILTVLSVLLAAESVRMVVRDGRGPQRPPRSHADDPRYHSPGARWAA</sequence>
<dbReference type="RefSeq" id="WP_378592598.1">
    <property type="nucleotide sequence ID" value="NZ_JBHSKD010000027.1"/>
</dbReference>
<organism evidence="2 3">
    <name type="scientific">Nocardioides taihuensis</name>
    <dbReference type="NCBI Taxonomy" id="1835606"/>
    <lineage>
        <taxon>Bacteria</taxon>
        <taxon>Bacillati</taxon>
        <taxon>Actinomycetota</taxon>
        <taxon>Actinomycetes</taxon>
        <taxon>Propionibacteriales</taxon>
        <taxon>Nocardioidaceae</taxon>
        <taxon>Nocardioides</taxon>
    </lineage>
</organism>
<protein>
    <submittedName>
        <fullName evidence="2">Uncharacterized protein</fullName>
    </submittedName>
</protein>
<evidence type="ECO:0000256" key="1">
    <source>
        <dbReference type="SAM" id="MobiDB-lite"/>
    </source>
</evidence>
<proteinExistence type="predicted"/>